<dbReference type="AlphaFoldDB" id="A0A285PCF5"/>
<dbReference type="EMBL" id="OBEL01000002">
    <property type="protein sequence ID" value="SNZ19425.1"/>
    <property type="molecule type" value="Genomic_DNA"/>
</dbReference>
<organism evidence="1 2">
    <name type="scientific">Cohaesibacter gelatinilyticus</name>
    <dbReference type="NCBI Taxonomy" id="372072"/>
    <lineage>
        <taxon>Bacteria</taxon>
        <taxon>Pseudomonadati</taxon>
        <taxon>Pseudomonadota</taxon>
        <taxon>Alphaproteobacteria</taxon>
        <taxon>Hyphomicrobiales</taxon>
        <taxon>Cohaesibacteraceae</taxon>
    </lineage>
</organism>
<evidence type="ECO:0000313" key="2">
    <source>
        <dbReference type="Proteomes" id="UP000219439"/>
    </source>
</evidence>
<dbReference type="Proteomes" id="UP000219439">
    <property type="component" value="Unassembled WGS sequence"/>
</dbReference>
<reference evidence="1 2" key="1">
    <citation type="submission" date="2017-09" db="EMBL/GenBank/DDBJ databases">
        <authorList>
            <person name="Ehlers B."/>
            <person name="Leendertz F.H."/>
        </authorList>
    </citation>
    <scope>NUCLEOTIDE SEQUENCE [LARGE SCALE GENOMIC DNA]</scope>
    <source>
        <strain evidence="1 2">DSM 18289</strain>
    </source>
</reference>
<keyword evidence="2" id="KW-1185">Reference proteome</keyword>
<name>A0A285PCF5_9HYPH</name>
<proteinExistence type="predicted"/>
<sequence>MKVITPDFIASGVAHLLLKILPLNKQEQRRTITSNDQNFRRIRLEDDMIDGQIISQDLPHILRFNSALCVNTIDEDINGL</sequence>
<evidence type="ECO:0000313" key="1">
    <source>
        <dbReference type="EMBL" id="SNZ19425.1"/>
    </source>
</evidence>
<accession>A0A285PCF5</accession>
<gene>
    <name evidence="1" type="ORF">SAMN06265368_2510</name>
</gene>
<protein>
    <submittedName>
        <fullName evidence="1">Uncharacterized protein</fullName>
    </submittedName>
</protein>